<feature type="region of interest" description="Disordered" evidence="1">
    <location>
        <begin position="1"/>
        <end position="20"/>
    </location>
</feature>
<sequence length="150" mass="15884">MSHADTPSPSPATAVPDLLPCDGIDPLDPASVARLTEITGQPIPNSLSPAQTIAAVLRAACDEMNRRRVSHTPLYIEVGEDAHRLMTQDTADAREARWLCADLYRHGWMVGVMPIDMTAPPNEADPDPLADWLPDLPDLSGLAAAGGAAA</sequence>
<comment type="caution">
    <text evidence="2">The sequence shown here is derived from an EMBL/GenBank/DDBJ whole genome shotgun (WGS) entry which is preliminary data.</text>
</comment>
<gene>
    <name evidence="2" type="ORF">GCM10009560_38030</name>
</gene>
<dbReference type="EMBL" id="BAAAHQ010000018">
    <property type="protein sequence ID" value="GAA0932411.1"/>
    <property type="molecule type" value="Genomic_DNA"/>
</dbReference>
<evidence type="ECO:0000256" key="1">
    <source>
        <dbReference type="SAM" id="MobiDB-lite"/>
    </source>
</evidence>
<reference evidence="2 3" key="1">
    <citation type="journal article" date="2019" name="Int. J. Syst. Evol. Microbiol.">
        <title>The Global Catalogue of Microorganisms (GCM) 10K type strain sequencing project: providing services to taxonomists for standard genome sequencing and annotation.</title>
        <authorList>
            <consortium name="The Broad Institute Genomics Platform"/>
            <consortium name="The Broad Institute Genome Sequencing Center for Infectious Disease"/>
            <person name="Wu L."/>
            <person name="Ma J."/>
        </authorList>
    </citation>
    <scope>NUCLEOTIDE SEQUENCE [LARGE SCALE GENOMIC DNA]</scope>
    <source>
        <strain evidence="2 3">JCM 11136</strain>
    </source>
</reference>
<accession>A0ABN1PS14</accession>
<dbReference type="Proteomes" id="UP001501578">
    <property type="component" value="Unassembled WGS sequence"/>
</dbReference>
<organism evidence="2 3">
    <name type="scientific">Nonomuraea longicatena</name>
    <dbReference type="NCBI Taxonomy" id="83682"/>
    <lineage>
        <taxon>Bacteria</taxon>
        <taxon>Bacillati</taxon>
        <taxon>Actinomycetota</taxon>
        <taxon>Actinomycetes</taxon>
        <taxon>Streptosporangiales</taxon>
        <taxon>Streptosporangiaceae</taxon>
        <taxon>Nonomuraea</taxon>
    </lineage>
</organism>
<dbReference type="RefSeq" id="WP_343951236.1">
    <property type="nucleotide sequence ID" value="NZ_BAAAHQ010000018.1"/>
</dbReference>
<evidence type="ECO:0000313" key="2">
    <source>
        <dbReference type="EMBL" id="GAA0932411.1"/>
    </source>
</evidence>
<proteinExistence type="predicted"/>
<evidence type="ECO:0000313" key="3">
    <source>
        <dbReference type="Proteomes" id="UP001501578"/>
    </source>
</evidence>
<keyword evidence="3" id="KW-1185">Reference proteome</keyword>
<name>A0ABN1PS14_9ACTN</name>
<protein>
    <submittedName>
        <fullName evidence="2">Uncharacterized protein</fullName>
    </submittedName>
</protein>